<evidence type="ECO:0000313" key="21">
    <source>
        <dbReference type="EMBL" id="SQC44958.1"/>
    </source>
</evidence>
<dbReference type="KEGG" id="kpne:KU54_002995"/>
<evidence type="ECO:0000313" key="34">
    <source>
        <dbReference type="Proteomes" id="UP000252603"/>
    </source>
</evidence>
<evidence type="ECO:0000313" key="28">
    <source>
        <dbReference type="EMBL" id="SXG16964.1"/>
    </source>
</evidence>
<dbReference type="Proteomes" id="UP000468995">
    <property type="component" value="Unassembled WGS sequence"/>
</dbReference>
<dbReference type="EMBL" id="WNPO01000027">
    <property type="protein sequence ID" value="MUA41390.1"/>
    <property type="molecule type" value="Genomic_DNA"/>
</dbReference>
<dbReference type="SUPFAM" id="SSF55804">
    <property type="entry name" value="Phoshotransferase/anion transport protein"/>
    <property type="match status" value="1"/>
</dbReference>
<reference evidence="31 41" key="8">
    <citation type="submission" date="2018-10" db="EMBL/GenBank/DDBJ databases">
        <authorList>
            <person name="Noll B N."/>
        </authorList>
    </citation>
    <scope>NUCLEOTIDE SEQUENCE [LARGE SCALE GENOMIC DNA]</scope>
    <source>
        <strain evidence="31">Kpneu006</strain>
    </source>
</reference>
<dbReference type="InterPro" id="IPR016152">
    <property type="entry name" value="PTrfase/Anion_transptr"/>
</dbReference>
<keyword evidence="3" id="KW-0762">Sugar transport</keyword>
<accession>A0A0J2FR94</accession>
<dbReference type="Proteomes" id="UP000655094">
    <property type="component" value="Unassembled WGS sequence"/>
</dbReference>
<dbReference type="Pfam" id="PF00381">
    <property type="entry name" value="PTS-HPr"/>
    <property type="match status" value="1"/>
</dbReference>
<reference evidence="15 50" key="18">
    <citation type="submission" date="2020-12" db="EMBL/GenBank/DDBJ databases">
        <title>The complete genome of Klebsiella pneumoniae strain 090374.</title>
        <authorList>
            <person name="Wei L."/>
            <person name="Wen H."/>
            <person name="Liu L."/>
            <person name="Feng Y."/>
            <person name="Zong Z."/>
        </authorList>
    </citation>
    <scope>NUCLEOTIDE SEQUENCE [LARGE SCALE GENOMIC DNA]</scope>
    <source>
        <strain evidence="15 50">WCHKP090374</strain>
    </source>
</reference>
<reference evidence="30 45" key="13">
    <citation type="submission" date="2019-08" db="EMBL/GenBank/DDBJ databases">
        <title>Phenotypic and genetic characterization of extended-spectrum b-lactamase-producing hypermucoviscous Klebsiella pneumoniae from Chile.</title>
        <authorList>
            <person name="Morales-Leon F."/>
            <person name="Caro C."/>
            <person name="Opazo-Capurro A."/>
            <person name="Lincopan N."/>
            <person name="Dominguez-Yevenes M."/>
            <person name="Lima C."/>
            <person name="Bello-Toledo H."/>
            <person name="Gonzalez-Rocha G."/>
        </authorList>
    </citation>
    <scope>NUCLEOTIDE SEQUENCE [LARGE SCALE GENOMIC DNA]</scope>
    <source>
        <strain evidence="30 45">UCO-494</strain>
    </source>
</reference>
<dbReference type="SUPFAM" id="SSF55594">
    <property type="entry name" value="HPr-like"/>
    <property type="match status" value="1"/>
</dbReference>
<evidence type="ECO:0000313" key="11">
    <source>
        <dbReference type="EMBL" id="MSS31715.1"/>
    </source>
</evidence>
<reference evidence="33 35" key="2">
    <citation type="submission" date="2018-06" db="EMBL/GenBank/DDBJ databases">
        <authorList>
            <consortium name="Pathogen Informatics"/>
            <person name="Doyle S."/>
        </authorList>
    </citation>
    <scope>NUCLEOTIDE SEQUENCE [LARGE SCALE GENOMIC DNA]</scope>
    <source>
        <strain evidence="21 33">NCTC13465</strain>
        <strain evidence="24 35">NCTC8849</strain>
        <strain evidence="23 36">NCTC9637</strain>
    </source>
</reference>
<dbReference type="KEGG" id="kpnu:LI86_03000"/>
<evidence type="ECO:0000259" key="7">
    <source>
        <dbReference type="PROSITE" id="PS51094"/>
    </source>
</evidence>
<dbReference type="EMBL" id="BNFF01000001">
    <property type="protein sequence ID" value="GHK56375.1"/>
    <property type="molecule type" value="Genomic_DNA"/>
</dbReference>
<dbReference type="Proteomes" id="UP000439817">
    <property type="component" value="Chromosome"/>
</dbReference>
<dbReference type="Proteomes" id="UP000234439">
    <property type="component" value="Unassembled WGS sequence"/>
</dbReference>
<reference evidence="12 49" key="14">
    <citation type="submission" date="2019-11" db="EMBL/GenBank/DDBJ databases">
        <title>Emergence of a novel subclone of carbapenem-resistant Klebsiella pneumoniae ST11 with enhanced virulence and transmissibility: a molecular epidemiological, clinical, genomic study.</title>
        <authorList>
            <person name="Zhou K."/>
        </authorList>
    </citation>
    <scope>NUCLEOTIDE SEQUENCE [LARGE SCALE GENOMIC DNA]</scope>
    <source>
        <strain evidence="12 49">KP_38044</strain>
    </source>
</reference>
<keyword evidence="4" id="KW-0808">Transferase</keyword>
<dbReference type="EMBL" id="RDAM01000001">
    <property type="protein sequence ID" value="RRF06650.1"/>
    <property type="molecule type" value="Genomic_DNA"/>
</dbReference>
<dbReference type="Gene3D" id="3.30.1340.10">
    <property type="entry name" value="HPr-like"/>
    <property type="match status" value="1"/>
</dbReference>
<keyword evidence="6" id="KW-0418">Kinase</keyword>
<keyword evidence="1" id="KW-0813">Transport</keyword>
<dbReference type="InterPro" id="IPR035895">
    <property type="entry name" value="HPr-like_sf"/>
</dbReference>
<evidence type="ECO:0000313" key="14">
    <source>
        <dbReference type="EMBL" id="QOU52402.1"/>
    </source>
</evidence>
<evidence type="ECO:0000313" key="26">
    <source>
        <dbReference type="EMBL" id="SWF74073.1"/>
    </source>
</evidence>
<dbReference type="GO" id="GO:0009401">
    <property type="term" value="P:phosphoenolpyruvate-dependent sugar phosphotransferase system"/>
    <property type="evidence" value="ECO:0007669"/>
    <property type="project" value="UniProtKB-KW"/>
</dbReference>
<evidence type="ECO:0000313" key="22">
    <source>
        <dbReference type="EMBL" id="SSK22161.1"/>
    </source>
</evidence>
<evidence type="ECO:0000313" key="48">
    <source>
        <dbReference type="Proteomes" id="UP000468995"/>
    </source>
</evidence>
<dbReference type="EMBL" id="UIUC01000001">
    <property type="protein sequence ID" value="SVN61898.1"/>
    <property type="molecule type" value="Genomic_DNA"/>
</dbReference>
<evidence type="ECO:0000313" key="20">
    <source>
        <dbReference type="EMBL" id="RRF06650.1"/>
    </source>
</evidence>
<reference evidence="20 42" key="10">
    <citation type="journal article" date="2019" name="Antimicrob. Agents Chemother.">
        <title>Applying Rapid Whole Genome Sequencing to Predict Phenotypic Antimicrobial Susceptibility Testing Results Among Carbapenem-Resistant Klebsiella pneumoniae Clinical Isolates.</title>
        <authorList>
            <person name="Tamma P.D."/>
            <person name="Fan Y."/>
            <person name="Bergman Y."/>
            <person name="Pertea G."/>
            <person name="Kazmi A."/>
            <person name="Lewis S."/>
            <person name="Carroll K.C."/>
            <person name="Schatz M.C."/>
            <person name="Timp W."/>
            <person name="Simner P.J."/>
        </authorList>
    </citation>
    <scope>NUCLEOTIDE SEQUENCE [LARGE SCALE GENOMIC DNA]</scope>
    <source>
        <strain evidence="20 42">KLPN_104</strain>
    </source>
</reference>
<dbReference type="PROSITE" id="PS00372">
    <property type="entry name" value="PTS_EIIA_TYPE_2_HIS"/>
    <property type="match status" value="1"/>
</dbReference>
<evidence type="ECO:0000313" key="46">
    <source>
        <dbReference type="Proteomes" id="UP000439817"/>
    </source>
</evidence>
<dbReference type="EMBL" id="UJHH01000015">
    <property type="protein sequence ID" value="SWF74073.1"/>
    <property type="molecule type" value="Genomic_DNA"/>
</dbReference>
<reference evidence="17" key="4">
    <citation type="submission" date="2018-07" db="EMBL/GenBank/DDBJ databases">
        <authorList>
            <person name="Martins R.C."/>
            <person name="Perdigao-Neto L.V."/>
            <person name="Costa S.F."/>
            <person name="Levin A.S.S."/>
        </authorList>
    </citation>
    <scope>NUCLEOTIDE SEQUENCE</scope>
    <source>
        <strain evidence="17">BC_5001</strain>
    </source>
</reference>
<dbReference type="EMBL" id="UKAW01000008">
    <property type="protein sequence ID" value="SXG16964.1"/>
    <property type="molecule type" value="Genomic_DNA"/>
</dbReference>
<dbReference type="OMA" id="RSWISRI"/>
<dbReference type="EMBL" id="CP068602">
    <property type="protein sequence ID" value="QQZ72186.1"/>
    <property type="molecule type" value="Genomic_DNA"/>
</dbReference>
<dbReference type="InterPro" id="IPR000032">
    <property type="entry name" value="HPr-like"/>
</dbReference>
<dbReference type="EMBL" id="VSSY01000074">
    <property type="protein sequence ID" value="TYL71005.1"/>
    <property type="molecule type" value="Genomic_DNA"/>
</dbReference>
<dbReference type="Gene3D" id="3.40.930.10">
    <property type="entry name" value="Mannitol-specific EII, Chain A"/>
    <property type="match status" value="1"/>
</dbReference>
<evidence type="ECO:0000313" key="44">
    <source>
        <dbReference type="Proteomes" id="UP000294951"/>
    </source>
</evidence>
<dbReference type="Proteomes" id="UP000252603">
    <property type="component" value="Unassembled WGS sequence"/>
</dbReference>
<evidence type="ECO:0000313" key="19">
    <source>
        <dbReference type="EMBL" id="ROG92751.1"/>
    </source>
</evidence>
<dbReference type="Proteomes" id="UP000258798">
    <property type="component" value="Unassembled WGS sequence"/>
</dbReference>
<reference evidence="16 51" key="19">
    <citation type="submission" date="2021-01" db="EMBL/GenBank/DDBJ databases">
        <title>Genome sequencing of apramycin resistant K. pneumoniae.</title>
        <authorList>
            <person name="Chen L."/>
            <person name="Kreiswirth B."/>
        </authorList>
    </citation>
    <scope>NUCLEOTIDE SEQUENCE [LARGE SCALE GENOMIC DNA]</scope>
    <source>
        <strain evidence="16 51">59493</strain>
    </source>
</reference>
<dbReference type="EMBL" id="UFEU01000002">
    <property type="protein sequence ID" value="SSK22161.1"/>
    <property type="molecule type" value="Genomic_DNA"/>
</dbReference>
<evidence type="ECO:0000313" key="45">
    <source>
        <dbReference type="Proteomes" id="UP000322977"/>
    </source>
</evidence>
<gene>
    <name evidence="28" type="primary">fruB_3</name>
    <name evidence="22" type="synonym">fruB_1</name>
    <name evidence="21" type="synonym">fruB_2</name>
    <name evidence="24" type="synonym">fruB_4</name>
    <name evidence="13" type="ORF">B6I68_28365</name>
    <name evidence="31" type="ORF">BANRA_02361</name>
    <name evidence="19" type="ORF">BL124_00020170</name>
    <name evidence="17" type="ORF">DM078_00780</name>
    <name evidence="18" type="ORF">DW286_10640</name>
    <name evidence="29" type="ORF">E1814_11290</name>
    <name evidence="20" type="ORF">EAO17_10700</name>
    <name evidence="11" type="ORF">FME62_13140</name>
    <name evidence="30" type="ORF">FXN67_29065</name>
    <name evidence="10" type="ORF">GJJ01_08625</name>
    <name evidence="14" type="ORF">GJJ08_002955</name>
    <name evidence="12" type="ORF">GNF00_16140</name>
    <name evidence="15" type="ORF">H3G96_024760</name>
    <name evidence="16" type="ORF">JMZ77_02955</name>
    <name evidence="9" type="ORF">KPZU09_61110</name>
    <name evidence="21" type="ORF">NCTC13465_03502</name>
    <name evidence="24" type="ORF">NCTC8849_05520</name>
    <name evidence="23" type="ORF">NCTC9637_01108</name>
    <name evidence="28" type="ORF">SAMEA3499874_03256</name>
    <name evidence="25" type="ORF">SAMEA3649591_00009</name>
    <name evidence="26" type="ORF">SAMEA3720909_03420</name>
    <name evidence="27" type="ORF">SAMEA3729652_02205</name>
    <name evidence="22" type="ORF">SAMEA4364603_00699</name>
</gene>
<dbReference type="PANTHER" id="PTHR30181:SF3">
    <property type="entry name" value="MULTIPHOSPHORYL TRANSFER PROTEIN"/>
    <property type="match status" value="1"/>
</dbReference>
<evidence type="ECO:0000313" key="47">
    <source>
        <dbReference type="Proteomes" id="UP000441029"/>
    </source>
</evidence>
<protein>
    <submittedName>
        <fullName evidence="10">HPr family phosphocarrier protein</fullName>
    </submittedName>
    <submittedName>
        <fullName evidence="31">Multiphosphoryl transfer protein</fullName>
    </submittedName>
    <submittedName>
        <fullName evidence="9">PTS fructose transporter subunit IIA</fullName>
    </submittedName>
    <submittedName>
        <fullName evidence="28">PTS system tagatose-specific transporter subunit IIA-TPr</fullName>
    </submittedName>
</protein>
<evidence type="ECO:0000313" key="37">
    <source>
        <dbReference type="Proteomes" id="UP000257587"/>
    </source>
</evidence>
<reference evidence="11 48" key="12">
    <citation type="submission" date="2019-07" db="EMBL/GenBank/DDBJ databases">
        <title>Genome sequence of OXA-232-producing Klebsiella pneumoniae ST23 from septicemic neonate.</title>
        <authorList>
            <person name="Mukherjee S."/>
            <person name="Naha S."/>
            <person name="Bhadury P."/>
            <person name="Basu S."/>
        </authorList>
    </citation>
    <scope>NUCLEOTIDE SEQUENCE [LARGE SCALE GENOMIC DNA]</scope>
    <source>
        <strain evidence="11 48">EN5275</strain>
    </source>
</reference>
<evidence type="ECO:0000313" key="33">
    <source>
        <dbReference type="Proteomes" id="UP000251721"/>
    </source>
</evidence>
<dbReference type="EMBL" id="UWVH01000001">
    <property type="protein sequence ID" value="VCV76368.1"/>
    <property type="molecule type" value="Genomic_DNA"/>
</dbReference>
<accession>A0A086ITA1</accession>
<dbReference type="EMBL" id="VINI01000009">
    <property type="protein sequence ID" value="MSS31715.1"/>
    <property type="molecule type" value="Genomic_DNA"/>
</dbReference>
<dbReference type="Proteomes" id="UP000532829">
    <property type="component" value="Chromosome"/>
</dbReference>
<dbReference type="GO" id="GO:0005886">
    <property type="term" value="C:plasma membrane"/>
    <property type="evidence" value="ECO:0007669"/>
    <property type="project" value="TreeGrafter"/>
</dbReference>
<dbReference type="PRINTS" id="PR00107">
    <property type="entry name" value="PHOSPHOCPHPR"/>
</dbReference>
<feature type="domain" description="HPr" evidence="8">
    <location>
        <begin position="157"/>
        <end position="247"/>
    </location>
</feature>
<evidence type="ECO:0000313" key="32">
    <source>
        <dbReference type="Proteomes" id="UP000234439"/>
    </source>
</evidence>
<dbReference type="EMBL" id="UAWQ01000018">
    <property type="protein sequence ID" value="SQC44958.1"/>
    <property type="molecule type" value="Genomic_DNA"/>
</dbReference>
<reference evidence="18" key="3">
    <citation type="submission" date="2018-07" db="EMBL/GenBank/DDBJ databases">
        <title>Draft genome sequence of Klebsiella pneumoniae K293.</title>
        <authorList>
            <person name="He F."/>
        </authorList>
    </citation>
    <scope>NUCLEOTIDE SEQUENCE</scope>
    <source>
        <strain evidence="18">K293</strain>
    </source>
</reference>
<dbReference type="Proteomes" id="UP000294951">
    <property type="component" value="Unassembled WGS sequence"/>
</dbReference>
<evidence type="ECO:0000256" key="6">
    <source>
        <dbReference type="ARBA" id="ARBA00022777"/>
    </source>
</evidence>
<evidence type="ECO:0000256" key="3">
    <source>
        <dbReference type="ARBA" id="ARBA00022597"/>
    </source>
</evidence>
<dbReference type="AlphaFoldDB" id="A0A086ITA1"/>
<reference evidence="9" key="17">
    <citation type="submission" date="2020-10" db="EMBL/GenBank/DDBJ databases">
        <title>Genome Sequence of ESBL Producing Zambian Clinical Strains.</title>
        <authorList>
            <person name="Shawa M."/>
            <person name="Furuta Y."/>
            <person name="Simbotwe M."/>
            <person name="Mulenga E."/>
            <person name="Mubanga M."/>
            <person name="Mulenga G."/>
            <person name="Kaile C."/>
            <person name="Zorigt T."/>
            <person name="Hang'ombe B."/>
            <person name="Higashi H."/>
        </authorList>
    </citation>
    <scope>NUCLEOTIDE SEQUENCE</scope>
    <source>
        <strain evidence="9">Zam_UTH_09</strain>
    </source>
</reference>
<reference evidence="29 44" key="11">
    <citation type="submission" date="2019-03" db="EMBL/GenBank/DDBJ databases">
        <title>Multidrug-Resistant Klebsiella pneumoniae Clinical Bloodstream Isolates in Shanghai, China.</title>
        <authorList>
            <person name="Wang S."/>
        </authorList>
    </citation>
    <scope>NUCLEOTIDE SEQUENCE [LARGE SCALE GENOMIC DNA]</scope>
    <source>
        <strain evidence="29 44">RJ1071</strain>
    </source>
</reference>
<dbReference type="GO" id="GO:0016301">
    <property type="term" value="F:kinase activity"/>
    <property type="evidence" value="ECO:0007669"/>
    <property type="project" value="UniProtKB-KW"/>
</dbReference>
<dbReference type="Proteomes" id="UP000441029">
    <property type="component" value="Unassembled WGS sequence"/>
</dbReference>
<reference evidence="13 32" key="1">
    <citation type="journal article" date="2017" name="J. Infect. Dis.">
        <title>An Analysis of the Epidemic of Klebsiella pneumoniae Carbapenemase-Producing K. pneumoniae: Convergence of Two Evolutionary Mechanisms Creates the Perfect Storm.</title>
        <authorList>
            <person name="Rojas L.J."/>
            <person name="Weinstock G.M."/>
            <person name="De La Cadena E."/>
            <person name="Diaz L."/>
            <person name="Rios R."/>
            <person name="Hanson B.M."/>
            <person name="Brown J.S."/>
            <person name="Vats P."/>
            <person name="Phillips D.S."/>
            <person name="Nguyen H."/>
            <person name="Hujer K.M."/>
            <person name="Correa A."/>
            <person name="Adams M.D."/>
            <person name="Perez F."/>
            <person name="Sodergren E."/>
            <person name="Narechania A."/>
            <person name="Planet P.J."/>
            <person name="Villegas M.V."/>
            <person name="Bonomo R.A."/>
            <person name="Arias C.A."/>
        </authorList>
    </citation>
    <scope>NUCLEOTIDE SEQUENCE [LARGE SCALE GENOMIC DNA]</scope>
    <source>
        <strain evidence="13 32">COL-Kpn30</strain>
    </source>
</reference>
<dbReference type="EMBL" id="QRCF01000009">
    <property type="protein sequence ID" value="RDT92999.1"/>
    <property type="molecule type" value="Genomic_DNA"/>
</dbReference>
<evidence type="ECO:0000313" key="51">
    <source>
        <dbReference type="Proteomes" id="UP000595568"/>
    </source>
</evidence>
<dbReference type="Proteomes" id="UP000322977">
    <property type="component" value="Unassembled WGS sequence"/>
</dbReference>
<dbReference type="Proteomes" id="UP000259364">
    <property type="component" value="Unassembled WGS sequence"/>
</dbReference>
<evidence type="ECO:0000313" key="50">
    <source>
        <dbReference type="Proteomes" id="UP000532829"/>
    </source>
</evidence>
<dbReference type="Proteomes" id="UP000257587">
    <property type="component" value="Unassembled WGS sequence"/>
</dbReference>
<evidence type="ECO:0000313" key="25">
    <source>
        <dbReference type="EMBL" id="SVN61898.1"/>
    </source>
</evidence>
<evidence type="ECO:0000313" key="9">
    <source>
        <dbReference type="EMBL" id="GHK56375.1"/>
    </source>
</evidence>
<dbReference type="Proteomes" id="UP000275975">
    <property type="component" value="Unassembled WGS sequence"/>
</dbReference>
<evidence type="ECO:0000313" key="18">
    <source>
        <dbReference type="EMBL" id="RDT92999.1"/>
    </source>
</evidence>
<dbReference type="Proteomes" id="UP000253559">
    <property type="component" value="Unassembled WGS sequence"/>
</dbReference>
<evidence type="ECO:0000313" key="10">
    <source>
        <dbReference type="EMBL" id="MRJ96027.1"/>
    </source>
</evidence>
<evidence type="ECO:0000313" key="49">
    <source>
        <dbReference type="Proteomes" id="UP000485085"/>
    </source>
</evidence>
<dbReference type="Proteomes" id="UP000595568">
    <property type="component" value="Chromosome"/>
</dbReference>
<dbReference type="EMBL" id="CP063008">
    <property type="protein sequence ID" value="QOU52402.1"/>
    <property type="molecule type" value="Genomic_DNA"/>
</dbReference>
<keyword evidence="2" id="KW-0597">Phosphoprotein</keyword>
<dbReference type="PROSITE" id="PS51094">
    <property type="entry name" value="PTS_EIIA_TYPE_2"/>
    <property type="match status" value="1"/>
</dbReference>
<dbReference type="CDD" id="cd00367">
    <property type="entry name" value="PTS-HPr_like"/>
    <property type="match status" value="1"/>
</dbReference>
<evidence type="ECO:0000256" key="2">
    <source>
        <dbReference type="ARBA" id="ARBA00022553"/>
    </source>
</evidence>
<dbReference type="Proteomes" id="UP000254799">
    <property type="component" value="Unassembled WGS sequence"/>
</dbReference>
<dbReference type="EMBL" id="QOHW01000001">
    <property type="protein sequence ID" value="RBZ25956.1"/>
    <property type="molecule type" value="Genomic_DNA"/>
</dbReference>
<evidence type="ECO:0000313" key="24">
    <source>
        <dbReference type="EMBL" id="STT56855.1"/>
    </source>
</evidence>
<evidence type="ECO:0000313" key="31">
    <source>
        <dbReference type="EMBL" id="VCV76368.1"/>
    </source>
</evidence>
<evidence type="ECO:0000313" key="39">
    <source>
        <dbReference type="Proteomes" id="UP000258905"/>
    </source>
</evidence>
<dbReference type="PROSITE" id="PS51350">
    <property type="entry name" value="PTS_HPR_DOM"/>
    <property type="match status" value="1"/>
</dbReference>
<dbReference type="Proteomes" id="UP000258905">
    <property type="component" value="Unassembled WGS sequence"/>
</dbReference>
<reference evidence="20" key="9">
    <citation type="submission" date="2018-10" db="EMBL/GenBank/DDBJ databases">
        <authorList>
            <person name="Fan Y."/>
            <person name="Timp W."/>
            <person name="Bergman Y."/>
            <person name="Tamma P."/>
            <person name="Simner P."/>
        </authorList>
    </citation>
    <scope>NUCLEOTIDE SEQUENCE</scope>
    <source>
        <strain evidence="20">KLPN_104</strain>
    </source>
</reference>
<evidence type="ECO:0000313" key="16">
    <source>
        <dbReference type="EMBL" id="QQZ72186.1"/>
    </source>
</evidence>
<dbReference type="EMBL" id="UGLC01000002">
    <property type="protein sequence ID" value="STT56855.1"/>
    <property type="molecule type" value="Genomic_DNA"/>
</dbReference>
<dbReference type="EMBL" id="UJRG01000005">
    <property type="protein sequence ID" value="SWT13055.1"/>
    <property type="molecule type" value="Genomic_DNA"/>
</dbReference>
<dbReference type="Proteomes" id="UP000485085">
    <property type="component" value="Unassembled WGS sequence"/>
</dbReference>
<reference evidence="37 38" key="6">
    <citation type="submission" date="2018-08" db="EMBL/GenBank/DDBJ databases">
        <authorList>
            <consortium name="Pathogen Informatics"/>
        </authorList>
    </citation>
    <scope>NUCLEOTIDE SEQUENCE [LARGE SCALE GENOMIC DNA]</scope>
    <source>
        <strain evidence="22 34">4300STDY6470422</strain>
        <strain evidence="28 37">EuSCAPE_AT002</strain>
        <strain evidence="25 39">EuSCAPE_GR003</strain>
        <strain evidence="27 38">EuSCAPE_TR125</strain>
        <strain evidence="26 40">EuSCAPE_UK014</strain>
    </source>
</reference>
<dbReference type="InterPro" id="IPR002178">
    <property type="entry name" value="PTS_EIIA_type-2_dom"/>
</dbReference>
<evidence type="ECO:0000313" key="36">
    <source>
        <dbReference type="Proteomes" id="UP000255099"/>
    </source>
</evidence>
<evidence type="ECO:0000313" key="38">
    <source>
        <dbReference type="Proteomes" id="UP000258798"/>
    </source>
</evidence>
<dbReference type="PANTHER" id="PTHR30181">
    <property type="entry name" value="MANNITOL PERMEASE IIC COMPONENT"/>
    <property type="match status" value="1"/>
</dbReference>
<evidence type="ECO:0000313" key="43">
    <source>
        <dbReference type="Proteomes" id="UP000283322"/>
    </source>
</evidence>
<evidence type="ECO:0000313" key="27">
    <source>
        <dbReference type="EMBL" id="SWT13055.1"/>
    </source>
</evidence>
<feature type="domain" description="PTS EIIA type-2" evidence="7">
    <location>
        <begin position="1"/>
        <end position="141"/>
    </location>
</feature>
<dbReference type="EMBL" id="SMTN01000008">
    <property type="protein sequence ID" value="TDK01957.1"/>
    <property type="molecule type" value="Genomic_DNA"/>
</dbReference>
<dbReference type="GO" id="GO:0090563">
    <property type="term" value="F:protein-phosphocysteine-sugar phosphotransferase activity"/>
    <property type="evidence" value="ECO:0007669"/>
    <property type="project" value="TreeGrafter"/>
</dbReference>
<evidence type="ECO:0000313" key="41">
    <source>
        <dbReference type="Proteomes" id="UP000269921"/>
    </source>
</evidence>
<sequence length="271" mass="29518">MQLTSADICFDRQVKTKDEALQRVVAALTHAGHTRADYLQGMREREGQISTYLGNGIAIPHGTPHSRDAVLKTGVKVLACPQGVDWGEEQTAYLIVGIAAQDNEHLDILRQLTHALGDDRVPEALTRADTPQAVLEILAGDIPLPAGEEPQPAPQFDEEATFTLRNPHGLHARPSAVLVKAVKQWRSQIRVENLDTRSAIVDAKNLMRVVSLGAKQGHRLHFMASGNDAQQALKAIGDAFNAGLGEIAAQPQQVSQEAVKTKRSWLSRIFS</sequence>
<evidence type="ECO:0000313" key="13">
    <source>
        <dbReference type="EMBL" id="PLE24353.1"/>
    </source>
</evidence>
<evidence type="ECO:0000313" key="35">
    <source>
        <dbReference type="Proteomes" id="UP000254799"/>
    </source>
</evidence>
<keyword evidence="5" id="KW-0598">Phosphotransferase system</keyword>
<dbReference type="EMBL" id="CP066534">
    <property type="protein sequence ID" value="QQL33281.1"/>
    <property type="molecule type" value="Genomic_DNA"/>
</dbReference>
<name>A0A086ITA1_KLEPN</name>
<dbReference type="Pfam" id="PF00359">
    <property type="entry name" value="PTS_EIIA_2"/>
    <property type="match status" value="1"/>
</dbReference>
<evidence type="ECO:0000313" key="12">
    <source>
        <dbReference type="EMBL" id="MUA41390.1"/>
    </source>
</evidence>
<evidence type="ECO:0000313" key="17">
    <source>
        <dbReference type="EMBL" id="RBZ25956.1"/>
    </source>
</evidence>
<dbReference type="Proteomes" id="UP000283322">
    <property type="component" value="Unassembled WGS sequence"/>
</dbReference>
<dbReference type="NCBIfam" id="TIGR01003">
    <property type="entry name" value="PTS_HPr_family"/>
    <property type="match status" value="1"/>
</dbReference>
<reference evidence="17" key="5">
    <citation type="submission" date="2018-08" db="EMBL/GenBank/DDBJ databases">
        <title>Klebsiella pneumoniae genome sequencing and assembly.</title>
        <authorList>
            <person name="Martins R.C.R."/>
            <person name="Perdigao-Neto L.V."/>
            <person name="Costa S.F."/>
            <person name="Levin A.S.S."/>
        </authorList>
    </citation>
    <scope>NUCLEOTIDE SEQUENCE</scope>
    <source>
        <strain evidence="17">BC_5001</strain>
    </source>
</reference>
<reference evidence="14 46" key="16">
    <citation type="journal article" date="2020" name="Antibiotics">
        <title>Molecular Typing, Characterization of Antimicrobial Resistance, Virulence Profiling and Analysis of Whole-Genome Sequence of Clinical Klebsiella pneumoniae Isolates.</title>
        <authorList>
            <person name="Shelenkov A."/>
            <person name="Mikhaylova Y."/>
            <person name="Yanushevich Y."/>
            <person name="Samoilov A."/>
            <person name="Petrova L."/>
            <person name="Fomina V."/>
            <person name="Gusarov V."/>
            <person name="Zamyatin M."/>
            <person name="Shagin D."/>
            <person name="Akimkin V."/>
        </authorList>
    </citation>
    <scope>NUCLEOTIDE SEQUENCE [LARGE SCALE GENOMIC DNA]</scope>
    <source>
        <strain evidence="14 46">CriePir120</strain>
    </source>
</reference>
<dbReference type="Proteomes" id="UP000251721">
    <property type="component" value="Unassembled WGS sequence"/>
</dbReference>
<dbReference type="InterPro" id="IPR050893">
    <property type="entry name" value="Sugar_PTS"/>
</dbReference>
<dbReference type="EMBL" id="WJVL01000005">
    <property type="protein sequence ID" value="MRJ96027.1"/>
    <property type="molecule type" value="Genomic_DNA"/>
</dbReference>
<evidence type="ECO:0000259" key="8">
    <source>
        <dbReference type="PROSITE" id="PS51350"/>
    </source>
</evidence>
<evidence type="ECO:0000313" key="42">
    <source>
        <dbReference type="Proteomes" id="UP000275975"/>
    </source>
</evidence>
<dbReference type="PROSITE" id="PS00369">
    <property type="entry name" value="PTS_HPR_HIS"/>
    <property type="match status" value="1"/>
</dbReference>
<evidence type="ECO:0000313" key="30">
    <source>
        <dbReference type="EMBL" id="TYL71005.1"/>
    </source>
</evidence>
<evidence type="ECO:0000256" key="1">
    <source>
        <dbReference type="ARBA" id="ARBA00022448"/>
    </source>
</evidence>
<evidence type="ECO:0000256" key="5">
    <source>
        <dbReference type="ARBA" id="ARBA00022683"/>
    </source>
</evidence>
<evidence type="ECO:0000313" key="15">
    <source>
        <dbReference type="EMBL" id="QQL33281.1"/>
    </source>
</evidence>
<reference evidence="10 47" key="15">
    <citation type="submission" date="2019-11" db="EMBL/GenBank/DDBJ databases">
        <title>Molecular typing, antibiotic resistance determination and virulence profiling for 36 multidrug-resistant clinical Klebsiella pneumoniae isolates using second- and third-generation sequencing.</title>
        <authorList>
            <person name="Shelenkov A."/>
            <person name="Mikhaylova Y."/>
            <person name="Yanushevich Y."/>
            <person name="Samoilov A."/>
            <person name="Petrova L."/>
            <person name="Fomina V."/>
            <person name="Gusarov V."/>
            <person name="Zamyatin M."/>
            <person name="Shagin D."/>
        </authorList>
    </citation>
    <scope>NUCLEOTIDE SEQUENCE [LARGE SCALE GENOMIC DNA]</scope>
    <source>
        <strain evidence="10 47">CriePir226</strain>
    </source>
</reference>
<evidence type="ECO:0000313" key="29">
    <source>
        <dbReference type="EMBL" id="TDK01957.1"/>
    </source>
</evidence>
<dbReference type="RefSeq" id="WP_002918068.1">
    <property type="nucleotide sequence ID" value="NZ_ABLUVU020000005.1"/>
</dbReference>
<dbReference type="CDD" id="cd00211">
    <property type="entry name" value="PTS_IIA_fru"/>
    <property type="match status" value="1"/>
</dbReference>
<dbReference type="EMBL" id="NCMJ01000204">
    <property type="protein sequence ID" value="PLE24353.1"/>
    <property type="molecule type" value="Genomic_DNA"/>
</dbReference>
<dbReference type="InterPro" id="IPR001020">
    <property type="entry name" value="PTS_HPr_His_P_site"/>
</dbReference>
<dbReference type="Proteomes" id="UP000269921">
    <property type="component" value="Unassembled WGS sequence"/>
</dbReference>
<evidence type="ECO:0000256" key="4">
    <source>
        <dbReference type="ARBA" id="ARBA00022679"/>
    </source>
</evidence>
<proteinExistence type="predicted"/>
<dbReference type="EMBL" id="UGLB01000003">
    <property type="protein sequence ID" value="STT46237.1"/>
    <property type="molecule type" value="Genomic_DNA"/>
</dbReference>
<organism evidence="28 37">
    <name type="scientific">Klebsiella pneumoniae</name>
    <dbReference type="NCBI Taxonomy" id="573"/>
    <lineage>
        <taxon>Bacteria</taxon>
        <taxon>Pseudomonadati</taxon>
        <taxon>Pseudomonadota</taxon>
        <taxon>Gammaproteobacteria</taxon>
        <taxon>Enterobacterales</taxon>
        <taxon>Enterobacteriaceae</taxon>
        <taxon>Klebsiella/Raoultella group</taxon>
        <taxon>Klebsiella</taxon>
        <taxon>Klebsiella pneumoniae complex</taxon>
    </lineage>
</organism>
<dbReference type="Proteomes" id="UP000254657">
    <property type="component" value="Unassembled WGS sequence"/>
</dbReference>
<dbReference type="Proteomes" id="UP000255099">
    <property type="component" value="Unassembled WGS sequence"/>
</dbReference>
<dbReference type="EMBL" id="MPYG04000147">
    <property type="protein sequence ID" value="ROG92751.1"/>
    <property type="molecule type" value="Genomic_DNA"/>
</dbReference>
<reference evidence="19 43" key="7">
    <citation type="submission" date="2018-10" db="EMBL/GenBank/DDBJ databases">
        <authorList>
            <person name="Vanduin D."/>
            <person name="Fouts D."/>
            <person name="Wright M."/>
            <person name="Sutton G."/>
            <person name="Nguyen K."/>
            <person name="Kreiswirth B."/>
            <person name="Chen L."/>
            <person name="Rojas L."/>
            <person name="Hujer A."/>
            <person name="Hujer K."/>
            <person name="Bonomo R."/>
            <person name="Adams M."/>
        </authorList>
    </citation>
    <scope>NUCLEOTIDE SEQUENCE [LARGE SCALE GENOMIC DNA]</scope>
    <source>
        <strain evidence="19 43">CRK0165</strain>
    </source>
</reference>
<evidence type="ECO:0000313" key="40">
    <source>
        <dbReference type="Proteomes" id="UP000259364"/>
    </source>
</evidence>
<evidence type="ECO:0000313" key="23">
    <source>
        <dbReference type="EMBL" id="STT46237.1"/>
    </source>
</evidence>